<name>A0ABR1ISB6_9AGAR</name>
<keyword evidence="1" id="KW-0472">Membrane</keyword>
<evidence type="ECO:0000256" key="1">
    <source>
        <dbReference type="SAM" id="Phobius"/>
    </source>
</evidence>
<reference evidence="2 3" key="1">
    <citation type="submission" date="2024-01" db="EMBL/GenBank/DDBJ databases">
        <title>A draft genome for the cacao thread blight pathogen Marasmiellus scandens.</title>
        <authorList>
            <person name="Baruah I.K."/>
            <person name="Leung J."/>
            <person name="Bukari Y."/>
            <person name="Amoako-Attah I."/>
            <person name="Meinhardt L.W."/>
            <person name="Bailey B.A."/>
            <person name="Cohen S.P."/>
        </authorList>
    </citation>
    <scope>NUCLEOTIDE SEQUENCE [LARGE SCALE GENOMIC DNA]</scope>
    <source>
        <strain evidence="2 3">GH-19</strain>
    </source>
</reference>
<organism evidence="2 3">
    <name type="scientific">Marasmiellus scandens</name>
    <dbReference type="NCBI Taxonomy" id="2682957"/>
    <lineage>
        <taxon>Eukaryota</taxon>
        <taxon>Fungi</taxon>
        <taxon>Dikarya</taxon>
        <taxon>Basidiomycota</taxon>
        <taxon>Agaricomycotina</taxon>
        <taxon>Agaricomycetes</taxon>
        <taxon>Agaricomycetidae</taxon>
        <taxon>Agaricales</taxon>
        <taxon>Marasmiineae</taxon>
        <taxon>Omphalotaceae</taxon>
        <taxon>Marasmiellus</taxon>
    </lineage>
</organism>
<feature type="transmembrane region" description="Helical" evidence="1">
    <location>
        <begin position="21"/>
        <end position="39"/>
    </location>
</feature>
<proteinExistence type="predicted"/>
<evidence type="ECO:0000313" key="2">
    <source>
        <dbReference type="EMBL" id="KAK7439852.1"/>
    </source>
</evidence>
<accession>A0ABR1ISB6</accession>
<evidence type="ECO:0000313" key="3">
    <source>
        <dbReference type="Proteomes" id="UP001498398"/>
    </source>
</evidence>
<protein>
    <submittedName>
        <fullName evidence="2">Uncharacterized protein</fullName>
    </submittedName>
</protein>
<dbReference type="Proteomes" id="UP001498398">
    <property type="component" value="Unassembled WGS sequence"/>
</dbReference>
<dbReference type="EMBL" id="JBANRG010000071">
    <property type="protein sequence ID" value="KAK7439852.1"/>
    <property type="molecule type" value="Genomic_DNA"/>
</dbReference>
<keyword evidence="3" id="KW-1185">Reference proteome</keyword>
<keyword evidence="1" id="KW-1133">Transmembrane helix</keyword>
<keyword evidence="1" id="KW-0812">Transmembrane</keyword>
<sequence>MSMIMISANVGGFTKRQVTTAVTFIGYCIGNIAGPHVLIDSEKELGYPTATKAMMAGYTIKTGCHVLLGLYMWYENRRKDLLVKQEGKVVPEEERKRLAEEAGMNDVTENDNIWFRYVL</sequence>
<feature type="transmembrane region" description="Helical" evidence="1">
    <location>
        <begin position="55"/>
        <end position="74"/>
    </location>
</feature>
<comment type="caution">
    <text evidence="2">The sequence shown here is derived from an EMBL/GenBank/DDBJ whole genome shotgun (WGS) entry which is preliminary data.</text>
</comment>
<gene>
    <name evidence="2" type="ORF">VKT23_017424</name>
</gene>